<dbReference type="PANTHER" id="PTHR43877">
    <property type="entry name" value="AMINOALKYLPHOSPHONATE N-ACETYLTRANSFERASE-RELATED-RELATED"/>
    <property type="match status" value="1"/>
</dbReference>
<evidence type="ECO:0000259" key="3">
    <source>
        <dbReference type="PROSITE" id="PS51186"/>
    </source>
</evidence>
<gene>
    <name evidence="4" type="ORF">GCM10008170_25380</name>
    <name evidence="5" type="ORF">JOD31_002552</name>
</gene>
<dbReference type="EMBL" id="BSFF01000003">
    <property type="protein sequence ID" value="GLK56519.1"/>
    <property type="molecule type" value="Genomic_DNA"/>
</dbReference>
<keyword evidence="6" id="KW-1185">Reference proteome</keyword>
<accession>A0A9W6MSQ1</accession>
<dbReference type="GO" id="GO:0016747">
    <property type="term" value="F:acyltransferase activity, transferring groups other than amino-acyl groups"/>
    <property type="evidence" value="ECO:0007669"/>
    <property type="project" value="InterPro"/>
</dbReference>
<dbReference type="InterPro" id="IPR050832">
    <property type="entry name" value="Bact_Acetyltransf"/>
</dbReference>
<dbReference type="RefSeq" id="WP_204950718.1">
    <property type="nucleotide sequence ID" value="NZ_BSFF01000003.1"/>
</dbReference>
<organism evidence="4 7">
    <name type="scientific">Methylopila capsulata</name>
    <dbReference type="NCBI Taxonomy" id="61654"/>
    <lineage>
        <taxon>Bacteria</taxon>
        <taxon>Pseudomonadati</taxon>
        <taxon>Pseudomonadota</taxon>
        <taxon>Alphaproteobacteria</taxon>
        <taxon>Hyphomicrobiales</taxon>
        <taxon>Methylopilaceae</taxon>
        <taxon>Methylopila</taxon>
    </lineage>
</organism>
<dbReference type="SUPFAM" id="SSF55729">
    <property type="entry name" value="Acyl-CoA N-acyltransferases (Nat)"/>
    <property type="match status" value="1"/>
</dbReference>
<feature type="domain" description="N-acetyltransferase" evidence="3">
    <location>
        <begin position="4"/>
        <end position="158"/>
    </location>
</feature>
<evidence type="ECO:0000256" key="1">
    <source>
        <dbReference type="ARBA" id="ARBA00022679"/>
    </source>
</evidence>
<evidence type="ECO:0000313" key="7">
    <source>
        <dbReference type="Proteomes" id="UP001143400"/>
    </source>
</evidence>
<keyword evidence="1 5" id="KW-0808">Transferase</keyword>
<dbReference type="EMBL" id="JAFBCY010000003">
    <property type="protein sequence ID" value="MBM7852310.1"/>
    <property type="molecule type" value="Genomic_DNA"/>
</dbReference>
<dbReference type="Proteomes" id="UP000758856">
    <property type="component" value="Unassembled WGS sequence"/>
</dbReference>
<sequence length="162" mass="17464">MTDVLIREATDADGPALGELIASVFAELEGKAFEAEAIPGLDRPASHYAERGGRMWVMASGEAILGALALEAHHRPNEFEIDKLYFAKETRGQGFAAALLAGAEAFAAASGGGRLSLWMDSRFEEGRAFCERHGFLRLPGVRALHDANGTLQHHYARDVAEV</sequence>
<comment type="caution">
    <text evidence="4">The sequence shown here is derived from an EMBL/GenBank/DDBJ whole genome shotgun (WGS) entry which is preliminary data.</text>
</comment>
<dbReference type="InterPro" id="IPR000182">
    <property type="entry name" value="GNAT_dom"/>
</dbReference>
<reference evidence="4" key="1">
    <citation type="journal article" date="2014" name="Int. J. Syst. Evol. Microbiol.">
        <title>Complete genome sequence of Corynebacterium casei LMG S-19264T (=DSM 44701T), isolated from a smear-ripened cheese.</title>
        <authorList>
            <consortium name="US DOE Joint Genome Institute (JGI-PGF)"/>
            <person name="Walter F."/>
            <person name="Albersmeier A."/>
            <person name="Kalinowski J."/>
            <person name="Ruckert C."/>
        </authorList>
    </citation>
    <scope>NUCLEOTIDE SEQUENCE</scope>
    <source>
        <strain evidence="4">VKM B-1606</strain>
    </source>
</reference>
<name>A0A9W6MSQ1_9HYPH</name>
<keyword evidence="2 5" id="KW-0012">Acyltransferase</keyword>
<dbReference type="PANTHER" id="PTHR43877:SF2">
    <property type="entry name" value="AMINOALKYLPHOSPHONATE N-ACETYLTRANSFERASE-RELATED"/>
    <property type="match status" value="1"/>
</dbReference>
<reference evidence="4" key="3">
    <citation type="submission" date="2023-01" db="EMBL/GenBank/DDBJ databases">
        <authorList>
            <person name="Sun Q."/>
            <person name="Evtushenko L."/>
        </authorList>
    </citation>
    <scope>NUCLEOTIDE SEQUENCE</scope>
    <source>
        <strain evidence="4">VKM B-1606</strain>
    </source>
</reference>
<dbReference type="Proteomes" id="UP001143400">
    <property type="component" value="Unassembled WGS sequence"/>
</dbReference>
<dbReference type="AlphaFoldDB" id="A0A9W6MSQ1"/>
<evidence type="ECO:0000313" key="6">
    <source>
        <dbReference type="Proteomes" id="UP000758856"/>
    </source>
</evidence>
<evidence type="ECO:0000313" key="4">
    <source>
        <dbReference type="EMBL" id="GLK56519.1"/>
    </source>
</evidence>
<dbReference type="Gene3D" id="3.40.630.30">
    <property type="match status" value="1"/>
</dbReference>
<protein>
    <submittedName>
        <fullName evidence="5">Acetyltransferase</fullName>
        <ecNumber evidence="5">2.3.1.-</ecNumber>
    </submittedName>
</protein>
<evidence type="ECO:0000256" key="2">
    <source>
        <dbReference type="ARBA" id="ARBA00023315"/>
    </source>
</evidence>
<reference evidence="5 6" key="2">
    <citation type="submission" date="2021-01" db="EMBL/GenBank/DDBJ databases">
        <title>Genomic Encyclopedia of Type Strains, Phase IV (KMG-IV): sequencing the most valuable type-strain genomes for metagenomic binning, comparative biology and taxonomic classification.</title>
        <authorList>
            <person name="Goeker M."/>
        </authorList>
    </citation>
    <scope>NUCLEOTIDE SEQUENCE [LARGE SCALE GENOMIC DNA]</scope>
    <source>
        <strain evidence="5 6">DSM 6130</strain>
    </source>
</reference>
<dbReference type="EC" id="2.3.1.-" evidence="5"/>
<evidence type="ECO:0000313" key="5">
    <source>
        <dbReference type="EMBL" id="MBM7852310.1"/>
    </source>
</evidence>
<dbReference type="Pfam" id="PF00583">
    <property type="entry name" value="Acetyltransf_1"/>
    <property type="match status" value="1"/>
</dbReference>
<dbReference type="InterPro" id="IPR016181">
    <property type="entry name" value="Acyl_CoA_acyltransferase"/>
</dbReference>
<dbReference type="PROSITE" id="PS51186">
    <property type="entry name" value="GNAT"/>
    <property type="match status" value="1"/>
</dbReference>
<proteinExistence type="predicted"/>